<protein>
    <submittedName>
        <fullName evidence="1">Uncharacterized protein</fullName>
    </submittedName>
</protein>
<organism evidence="1 2">
    <name type="scientific">Teladorsagia circumcincta</name>
    <name type="common">Brown stomach worm</name>
    <name type="synonym">Ostertagia circumcincta</name>
    <dbReference type="NCBI Taxonomy" id="45464"/>
    <lineage>
        <taxon>Eukaryota</taxon>
        <taxon>Metazoa</taxon>
        <taxon>Ecdysozoa</taxon>
        <taxon>Nematoda</taxon>
        <taxon>Chromadorea</taxon>
        <taxon>Rhabditida</taxon>
        <taxon>Rhabditina</taxon>
        <taxon>Rhabditomorpha</taxon>
        <taxon>Strongyloidea</taxon>
        <taxon>Trichostrongylidae</taxon>
        <taxon>Teladorsagia</taxon>
    </lineage>
</organism>
<accession>A0A2G9UZL0</accession>
<proteinExistence type="predicted"/>
<sequence length="70" mass="8133">MRVKDGADEDGIKLYIPAFDESGEGFLLYYGSNMVVNEGYRDFRREFRGSSEEVPNENFSISERRWELAS</sequence>
<dbReference type="Proteomes" id="UP000230423">
    <property type="component" value="Unassembled WGS sequence"/>
</dbReference>
<evidence type="ECO:0000313" key="1">
    <source>
        <dbReference type="EMBL" id="PIO75655.1"/>
    </source>
</evidence>
<keyword evidence="2" id="KW-1185">Reference proteome</keyword>
<dbReference type="EMBL" id="KZ345119">
    <property type="protein sequence ID" value="PIO75655.1"/>
    <property type="molecule type" value="Genomic_DNA"/>
</dbReference>
<gene>
    <name evidence="1" type="ORF">TELCIR_02303</name>
</gene>
<name>A0A2G9UZL0_TELCI</name>
<reference evidence="1 2" key="1">
    <citation type="submission" date="2015-09" db="EMBL/GenBank/DDBJ databases">
        <title>Draft genome of the parasitic nematode Teladorsagia circumcincta isolate WARC Sus (inbred).</title>
        <authorList>
            <person name="Mitreva M."/>
        </authorList>
    </citation>
    <scope>NUCLEOTIDE SEQUENCE [LARGE SCALE GENOMIC DNA]</scope>
    <source>
        <strain evidence="1 2">S</strain>
    </source>
</reference>
<evidence type="ECO:0000313" key="2">
    <source>
        <dbReference type="Proteomes" id="UP000230423"/>
    </source>
</evidence>
<dbReference type="AlphaFoldDB" id="A0A2G9UZL0"/>